<dbReference type="EMBL" id="JN216965">
    <property type="protein sequence ID" value="AEM37710.1"/>
    <property type="molecule type" value="mRNA"/>
</dbReference>
<evidence type="ECO:0000313" key="1">
    <source>
        <dbReference type="EMBL" id="AEM37710.1"/>
    </source>
</evidence>
<accession>G1FKK7</accession>
<proteinExistence type="evidence at transcript level"/>
<sequence>MLRLTQHQLLTVCKQKRRKIPQLQLRAPRGRTAVTGCWTALWEDGWPRDKLSSQTLFCSNCCCGWCCSVCLSNWSSGCLSSSSRSSTGSMRDSVALLLASLEN</sequence>
<organism evidence="1">
    <name type="scientific">Epinephelus bruneus</name>
    <name type="common">Longtooth grouper</name>
    <dbReference type="NCBI Taxonomy" id="323802"/>
    <lineage>
        <taxon>Eukaryota</taxon>
        <taxon>Metazoa</taxon>
        <taxon>Chordata</taxon>
        <taxon>Craniata</taxon>
        <taxon>Vertebrata</taxon>
        <taxon>Euteleostomi</taxon>
        <taxon>Actinopterygii</taxon>
        <taxon>Neopterygii</taxon>
        <taxon>Teleostei</taxon>
        <taxon>Neoteleostei</taxon>
        <taxon>Acanthomorphata</taxon>
        <taxon>Eupercaria</taxon>
        <taxon>Perciformes</taxon>
        <taxon>Serranoidei</taxon>
        <taxon>Serranidae</taxon>
        <taxon>Epinephelinae</taxon>
        <taxon>Epinephelini</taxon>
        <taxon>Epinephelus</taxon>
    </lineage>
</organism>
<feature type="non-terminal residue" evidence="1">
    <location>
        <position position="103"/>
    </location>
</feature>
<dbReference type="AlphaFoldDB" id="G1FKK7"/>
<name>G1FKK7_EPIBR</name>
<reference evidence="1" key="1">
    <citation type="submission" date="2011-07" db="EMBL/GenBank/DDBJ databases">
        <title>Characterization of novel protein C in Epinephelus bruneus.</title>
        <authorList>
            <person name="Harikrishnan R."/>
            <person name="Kim J.-S."/>
            <person name="Heo M.-S."/>
        </authorList>
    </citation>
    <scope>NUCLEOTIDE SEQUENCE</scope>
</reference>
<protein>
    <submittedName>
        <fullName evidence="1">Uncharacterized protein</fullName>
    </submittedName>
</protein>